<evidence type="ECO:0000313" key="1">
    <source>
        <dbReference type="EMBL" id="CAI4043407.1"/>
    </source>
</evidence>
<organism evidence="1 2">
    <name type="scientific">uncultured archaeal virus</name>
    <dbReference type="NCBI Taxonomy" id="1960247"/>
    <lineage>
        <taxon>Viruses</taxon>
        <taxon>environmental samples</taxon>
    </lineage>
</organism>
<dbReference type="EMBL" id="OX365879">
    <property type="protein sequence ID" value="CAI4043407.1"/>
    <property type="molecule type" value="Genomic_DNA"/>
</dbReference>
<accession>A0ABM9HVK8</accession>
<name>A0ABM9HVK8_9VIRU</name>
<dbReference type="Proteomes" id="UP001531446">
    <property type="component" value="Segment"/>
</dbReference>
<proteinExistence type="predicted"/>
<reference evidence="1" key="1">
    <citation type="submission" date="2022-10" db="EMBL/GenBank/DDBJ databases">
        <authorList>
            <person name="Bize A."/>
        </authorList>
    </citation>
    <scope>NUCLEOTIDE SEQUENCE [LARGE SCALE GENOMIC DNA]</scope>
</reference>
<evidence type="ECO:0000313" key="2">
    <source>
        <dbReference type="Proteomes" id="UP001531446"/>
    </source>
</evidence>
<protein>
    <submittedName>
        <fullName evidence="1">Uncharacterized protein</fullName>
    </submittedName>
</protein>
<sequence>MSGTTKPKERDIDIDELIEETRHCWHQIKTHLNREREGVS</sequence>
<keyword evidence="2" id="KW-1185">Reference proteome</keyword>
<gene>
    <name evidence="1" type="ORF">CTG158_LOCUS43</name>
</gene>